<dbReference type="EMBL" id="SRJF01000001">
    <property type="protein sequence ID" value="TGA80798.1"/>
    <property type="molecule type" value="Genomic_DNA"/>
</dbReference>
<organism evidence="2 3">
    <name type="scientific">Staphylococcus croceilyticus</name>
    <dbReference type="NCBI Taxonomy" id="319942"/>
    <lineage>
        <taxon>Bacteria</taxon>
        <taxon>Bacillati</taxon>
        <taxon>Bacillota</taxon>
        <taxon>Bacilli</taxon>
        <taxon>Bacillales</taxon>
        <taxon>Staphylococcaceae</taxon>
        <taxon>Staphylococcus</taxon>
    </lineage>
</organism>
<protein>
    <recommendedName>
        <fullName evidence="4">Rho termination factor N-terminal domain-containing protein</fullName>
    </recommendedName>
</protein>
<keyword evidence="1" id="KW-0175">Coiled coil</keyword>
<accession>A0ABY2KJH7</accession>
<evidence type="ECO:0000256" key="1">
    <source>
        <dbReference type="SAM" id="Coils"/>
    </source>
</evidence>
<reference evidence="2 3" key="1">
    <citation type="submission" date="2019-04" db="EMBL/GenBank/DDBJ databases">
        <title>Genomic characterization of Staphylococcus petrasii strains.</title>
        <authorList>
            <person name="Vrbovska V."/>
            <person name="Kovarovic V."/>
            <person name="Maslanova I."/>
            <person name="Indrakova A."/>
            <person name="Petras P."/>
            <person name="Sedo O."/>
            <person name="Svec P."/>
            <person name="Fisarova L."/>
            <person name="Sedlacek I."/>
            <person name="Doskar J."/>
            <person name="Pantucek R."/>
        </authorList>
    </citation>
    <scope>NUCLEOTIDE SEQUENCE [LARGE SCALE GENOMIC DNA]</scope>
    <source>
        <strain evidence="2 3">CCM 8421</strain>
    </source>
</reference>
<dbReference type="Proteomes" id="UP000298482">
    <property type="component" value="Unassembled WGS sequence"/>
</dbReference>
<gene>
    <name evidence="2" type="ORF">E2556_00225</name>
</gene>
<proteinExistence type="predicted"/>
<dbReference type="RefSeq" id="WP_103329482.1">
    <property type="nucleotide sequence ID" value="NZ_PPRD01000061.1"/>
</dbReference>
<evidence type="ECO:0000313" key="2">
    <source>
        <dbReference type="EMBL" id="TGA80798.1"/>
    </source>
</evidence>
<evidence type="ECO:0008006" key="4">
    <source>
        <dbReference type="Google" id="ProtNLM"/>
    </source>
</evidence>
<evidence type="ECO:0000313" key="3">
    <source>
        <dbReference type="Proteomes" id="UP000298482"/>
    </source>
</evidence>
<sequence length="555" mass="65161">MLDVTNRITSEQFSNLKQFLNLPQDYDELQAILQFYHDENILKLYNSMDQTEKNYISTFLKNNDSLILINKKKLKKLPILYKYGAITFINEDTFDVNNIILDAINRVALNEKYPELWQKTYREQLYIEKLHIQYKAINKFKDISLKEELDQYNIDSLKSICRHHNIKGFSNKRKALIIDLIVKKVFQDFTILKEELSSMTPKIFDIFIDTYKSGKNVNTDYDLEELNSHLGVEFHIFAEGLFILRFDTYDGVIIIPKDVMEHFSKYVDSIGGIENVIADLHALNNNEDFFENELLDLLNDDIDLPSFLGIEEENINEDALKDLFSEKSINSIFTNTLNNLMREELVEDKITKIKKENKSSKEITLFRFYVATTNLYGVVSLQFISKLLKQLLNTSKTKNEIKLHIQSLDIKDFTVIKQGYLVHPLIAPYIDPTESESLPFDYYIPSSLKELLYYDIHEYYKETKVIKNFKKFLKQFLTTKDNEEINSHINLLLHELRSSPDPDQALMSIETMIDGEILRPIPEGQLITQFQKIWNELRLWAAKGHTVLEIDKYLP</sequence>
<keyword evidence="3" id="KW-1185">Reference proteome</keyword>
<comment type="caution">
    <text evidence="2">The sequence shown here is derived from an EMBL/GenBank/DDBJ whole genome shotgun (WGS) entry which is preliminary data.</text>
</comment>
<feature type="coiled-coil region" evidence="1">
    <location>
        <begin position="273"/>
        <end position="300"/>
    </location>
</feature>
<name>A0ABY2KJH7_9STAP</name>